<feature type="compositionally biased region" description="Acidic residues" evidence="1">
    <location>
        <begin position="467"/>
        <end position="477"/>
    </location>
</feature>
<feature type="compositionally biased region" description="Basic and acidic residues" evidence="1">
    <location>
        <begin position="89"/>
        <end position="102"/>
    </location>
</feature>
<protein>
    <submittedName>
        <fullName evidence="2">Nucleotide-binding alpha-beta plait</fullName>
    </submittedName>
</protein>
<evidence type="ECO:0000313" key="2">
    <source>
        <dbReference type="EMBL" id="KAJ5552947.1"/>
    </source>
</evidence>
<feature type="compositionally biased region" description="Basic and acidic residues" evidence="1">
    <location>
        <begin position="252"/>
        <end position="273"/>
    </location>
</feature>
<feature type="compositionally biased region" description="Basic residues" evidence="1">
    <location>
        <begin position="528"/>
        <end position="538"/>
    </location>
</feature>
<feature type="compositionally biased region" description="Basic and acidic residues" evidence="1">
    <location>
        <begin position="439"/>
        <end position="448"/>
    </location>
</feature>
<organism evidence="2 3">
    <name type="scientific">Penicillium frequentans</name>
    <dbReference type="NCBI Taxonomy" id="3151616"/>
    <lineage>
        <taxon>Eukaryota</taxon>
        <taxon>Fungi</taxon>
        <taxon>Dikarya</taxon>
        <taxon>Ascomycota</taxon>
        <taxon>Pezizomycotina</taxon>
        <taxon>Eurotiomycetes</taxon>
        <taxon>Eurotiomycetidae</taxon>
        <taxon>Eurotiales</taxon>
        <taxon>Aspergillaceae</taxon>
        <taxon>Penicillium</taxon>
    </lineage>
</organism>
<proteinExistence type="predicted"/>
<feature type="compositionally biased region" description="Low complexity" evidence="1">
    <location>
        <begin position="449"/>
        <end position="462"/>
    </location>
</feature>
<dbReference type="AlphaFoldDB" id="A0AAD6D3G2"/>
<dbReference type="Proteomes" id="UP001220324">
    <property type="component" value="Unassembled WGS sequence"/>
</dbReference>
<evidence type="ECO:0000256" key="1">
    <source>
        <dbReference type="SAM" id="MobiDB-lite"/>
    </source>
</evidence>
<dbReference type="EMBL" id="JAQIZZ010000002">
    <property type="protein sequence ID" value="KAJ5552947.1"/>
    <property type="molecule type" value="Genomic_DNA"/>
</dbReference>
<gene>
    <name evidence="2" type="ORF">N7494_002325</name>
</gene>
<name>A0AAD6D3G2_9EURO</name>
<keyword evidence="3" id="KW-1185">Reference proteome</keyword>
<feature type="compositionally biased region" description="Basic and acidic residues" evidence="1">
    <location>
        <begin position="226"/>
        <end position="242"/>
    </location>
</feature>
<feature type="compositionally biased region" description="Acidic residues" evidence="1">
    <location>
        <begin position="329"/>
        <end position="339"/>
    </location>
</feature>
<evidence type="ECO:0000313" key="3">
    <source>
        <dbReference type="Proteomes" id="UP001220324"/>
    </source>
</evidence>
<feature type="compositionally biased region" description="Polar residues" evidence="1">
    <location>
        <begin position="347"/>
        <end position="365"/>
    </location>
</feature>
<reference evidence="2 3" key="1">
    <citation type="journal article" date="2023" name="IMA Fungus">
        <title>Comparative genomic study of the Penicillium genus elucidates a diverse pangenome and 15 lateral gene transfer events.</title>
        <authorList>
            <person name="Petersen C."/>
            <person name="Sorensen T."/>
            <person name="Nielsen M.R."/>
            <person name="Sondergaard T.E."/>
            <person name="Sorensen J.L."/>
            <person name="Fitzpatrick D.A."/>
            <person name="Frisvad J.C."/>
            <person name="Nielsen K.L."/>
        </authorList>
    </citation>
    <scope>NUCLEOTIDE SEQUENCE [LARGE SCALE GENOMIC DNA]</scope>
    <source>
        <strain evidence="2 3">IBT 35679</strain>
    </source>
</reference>
<feature type="compositionally biased region" description="Acidic residues" evidence="1">
    <location>
        <begin position="309"/>
        <end position="321"/>
    </location>
</feature>
<accession>A0AAD6D3G2</accession>
<feature type="region of interest" description="Disordered" evidence="1">
    <location>
        <begin position="89"/>
        <end position="538"/>
    </location>
</feature>
<sequence length="538" mass="60108">MIFNCEKPLDHDAMTEPTDPIRLHISPFTPDILPAVLPASVRATATDISYHTISTFPENSYGFVTLPKMDAEKIKKKLNGSILKGKKFKVDTARPSKRPLEKEDAEPEAPKEKKKSKKSKSKDETLDGFELPSDRKVKRGWTEPKSAKDKRNYEKKKSKDDKKEKLQPKSKYTEKAECLFRTKLPPNRASEAAADDKKAKKKQKGSESVVHEFAKATTYPSFLRSSGDDTPKTATFDEEKGWVDTTGSVKEPVSEKARKKDYRPGKVPGVKEKKPIRKAPVESPKAKAQDPESSAESEDWTSSSGSSDEGSDSESENESESEASSSDDSVSESDAEEAIPIEKESSPESTKQTDITMTTNETNPAPASEPAQETEAVPQEPKEVHPLEALFKRSAPTESEQKAPAPTEAGFSFFGNNDDIESEDESRGPEPQTPFTPFGKRDLQDRGMRSAAPTPDTAAASRHMQWNDEDMEDEDITIDTPVSKPRTEGSGDKDETEFAKWFWENRGDNNRAWKKRRRDAAKEQRQRENRKKGMKGRS</sequence>
<feature type="compositionally biased region" description="Basic and acidic residues" evidence="1">
    <location>
        <begin position="485"/>
        <end position="511"/>
    </location>
</feature>
<comment type="caution">
    <text evidence="2">The sequence shown here is derived from an EMBL/GenBank/DDBJ whole genome shotgun (WGS) entry which is preliminary data.</text>
</comment>
<feature type="compositionally biased region" description="Basic and acidic residues" evidence="1">
    <location>
        <begin position="132"/>
        <end position="180"/>
    </location>
</feature>